<protein>
    <recommendedName>
        <fullName evidence="2">Endonuclease/exonuclease/phosphatase domain-containing protein</fullName>
    </recommendedName>
</protein>
<name>A0ABR5HWA8_STRLW</name>
<sequence length="302" mass="31563">MSTSSRGTPGPAGRRVRRWVTAAAALLGLAVTAAVVQTAGPARSVAPARTLTVATWNMCGVRQWNCADTGGQAAKRHGIEALATRSGARAVLLQEACAADVRAARTALGRAWHSAFHAYTWRDGAGRRTTVRCAGAGRGAAGIAILSAHPLSRVASLPARQPSVGLQRGILCASVAAHDVRLCNAHLSPAGSDLAHPGWELRDDQMRTLVSAVPRGRTVYGGDLNTAPPGPGGPSSWVWPSAPYTVHRECDQASGRSRAGRTTHTSGHKLDYLFTGLPRVRCTVRDTGVSDHMALLVGVRTG</sequence>
<organism evidence="3 4">
    <name type="scientific">Streptomyces leeuwenhoekii</name>
    <dbReference type="NCBI Taxonomy" id="1437453"/>
    <lineage>
        <taxon>Bacteria</taxon>
        <taxon>Bacillati</taxon>
        <taxon>Actinomycetota</taxon>
        <taxon>Actinomycetes</taxon>
        <taxon>Kitasatosporales</taxon>
        <taxon>Streptomycetaceae</taxon>
        <taxon>Streptomyces</taxon>
    </lineage>
</organism>
<feature type="domain" description="Endonuclease/exonuclease/phosphatase" evidence="2">
    <location>
        <begin position="54"/>
        <end position="292"/>
    </location>
</feature>
<keyword evidence="4" id="KW-1185">Reference proteome</keyword>
<evidence type="ECO:0000256" key="1">
    <source>
        <dbReference type="SAM" id="SignalP"/>
    </source>
</evidence>
<feature type="chain" id="PRO_5046813911" description="Endonuclease/exonuclease/phosphatase domain-containing protein" evidence="1">
    <location>
        <begin position="34"/>
        <end position="302"/>
    </location>
</feature>
<dbReference type="Gene3D" id="3.60.10.10">
    <property type="entry name" value="Endonuclease/exonuclease/phosphatase"/>
    <property type="match status" value="1"/>
</dbReference>
<evidence type="ECO:0000313" key="3">
    <source>
        <dbReference type="EMBL" id="KMS78010.1"/>
    </source>
</evidence>
<keyword evidence="1" id="KW-0732">Signal</keyword>
<comment type="caution">
    <text evidence="3">The sequence shown here is derived from an EMBL/GenBank/DDBJ whole genome shotgun (WGS) entry which is preliminary data.</text>
</comment>
<evidence type="ECO:0000259" key="2">
    <source>
        <dbReference type="Pfam" id="PF03372"/>
    </source>
</evidence>
<dbReference type="Proteomes" id="UP000037274">
    <property type="component" value="Unassembled WGS sequence"/>
</dbReference>
<accession>A0ABR5HWA8</accession>
<evidence type="ECO:0000313" key="4">
    <source>
        <dbReference type="Proteomes" id="UP000037274"/>
    </source>
</evidence>
<gene>
    <name evidence="3" type="ORF">ACH49_18375</name>
</gene>
<proteinExistence type="predicted"/>
<dbReference type="Pfam" id="PF03372">
    <property type="entry name" value="Exo_endo_phos"/>
    <property type="match status" value="1"/>
</dbReference>
<dbReference type="InterPro" id="IPR005135">
    <property type="entry name" value="Endo/exonuclease/phosphatase"/>
</dbReference>
<reference evidence="3 4" key="1">
    <citation type="submission" date="2015-06" db="EMBL/GenBank/DDBJ databases">
        <title>Draft genome sequence of Streptomyces leeuwenhoekii C58, which produces the novel lasso peptide, chaxapeptin.</title>
        <authorList>
            <person name="Yi Y."/>
            <person name="Hai D."/>
            <person name="Jaspars M."/>
            <person name="Sheng H."/>
            <person name="Rateb M.E."/>
            <person name="Bull A."/>
            <person name="Goodfellow M."/>
            <person name="Asenjo J.A."/>
            <person name="Ebel R."/>
        </authorList>
    </citation>
    <scope>NUCLEOTIDE SEQUENCE [LARGE SCALE GENOMIC DNA]</scope>
    <source>
        <strain evidence="3 4">C58</strain>
    </source>
</reference>
<feature type="signal peptide" evidence="1">
    <location>
        <begin position="1"/>
        <end position="33"/>
    </location>
</feature>
<dbReference type="EMBL" id="LFEH01000065">
    <property type="protein sequence ID" value="KMS78010.1"/>
    <property type="molecule type" value="Genomic_DNA"/>
</dbReference>
<dbReference type="SUPFAM" id="SSF56219">
    <property type="entry name" value="DNase I-like"/>
    <property type="match status" value="1"/>
</dbReference>
<dbReference type="InterPro" id="IPR036691">
    <property type="entry name" value="Endo/exonu/phosph_ase_sf"/>
</dbReference>